<comment type="similarity">
    <text evidence="1">Belongs to the STXBP/unc-18/SEC1 family.</text>
</comment>
<dbReference type="Proteomes" id="UP000244811">
    <property type="component" value="Chromosome 4"/>
</dbReference>
<reference evidence="2" key="1">
    <citation type="submission" date="2022-07" db="EMBL/GenBank/DDBJ databases">
        <title>Evaluation of T. orientalis genome assembly methods using nanopore sequencing and analysis of variation between genomes.</title>
        <authorList>
            <person name="Yam J."/>
            <person name="Micallef M.L."/>
            <person name="Liu M."/>
            <person name="Djordjevic S.P."/>
            <person name="Bogema D.R."/>
            <person name="Jenkins C."/>
        </authorList>
    </citation>
    <scope>NUCLEOTIDE SEQUENCE</scope>
    <source>
        <strain evidence="2">Goon Nure</strain>
    </source>
</reference>
<dbReference type="GO" id="GO:0016192">
    <property type="term" value="P:vesicle-mediated transport"/>
    <property type="evidence" value="ECO:0007669"/>
    <property type="project" value="InterPro"/>
</dbReference>
<dbReference type="InterPro" id="IPR001619">
    <property type="entry name" value="Sec1-like"/>
</dbReference>
<organism evidence="2 3">
    <name type="scientific">Theileria orientalis</name>
    <dbReference type="NCBI Taxonomy" id="68886"/>
    <lineage>
        <taxon>Eukaryota</taxon>
        <taxon>Sar</taxon>
        <taxon>Alveolata</taxon>
        <taxon>Apicomplexa</taxon>
        <taxon>Aconoidasida</taxon>
        <taxon>Piroplasmida</taxon>
        <taxon>Theileriidae</taxon>
        <taxon>Theileria</taxon>
    </lineage>
</organism>
<protein>
    <submittedName>
        <fullName evidence="2">Vacuolar protein sorting/secretion protein</fullName>
    </submittedName>
</protein>
<dbReference type="Gene3D" id="3.90.830.10">
    <property type="entry name" value="Syntaxin Binding Protein 1, Chain A, domain 2"/>
    <property type="match status" value="1"/>
</dbReference>
<dbReference type="InterPro" id="IPR027482">
    <property type="entry name" value="Sec1-like_dom2"/>
</dbReference>
<dbReference type="EMBL" id="CP056072">
    <property type="protein sequence ID" value="UKK02835.2"/>
    <property type="molecule type" value="Genomic_DNA"/>
</dbReference>
<dbReference type="PANTHER" id="PTHR11679">
    <property type="entry name" value="VESICLE PROTEIN SORTING-ASSOCIATED"/>
    <property type="match status" value="1"/>
</dbReference>
<dbReference type="AlphaFoldDB" id="A0A976QW36"/>
<evidence type="ECO:0000313" key="2">
    <source>
        <dbReference type="EMBL" id="UKK02835.2"/>
    </source>
</evidence>
<accession>A0A976QW36</accession>
<evidence type="ECO:0000313" key="3">
    <source>
        <dbReference type="Proteomes" id="UP000244811"/>
    </source>
</evidence>
<dbReference type="Gene3D" id="3.40.50.1910">
    <property type="match status" value="1"/>
</dbReference>
<sequence>MFFLEQISIDAKNEFFCTIQEIIDSIRKHNDYKNFRQTTDPFIPEANKNSTNDRVSNIINDVLLSKDQNCEDSFTKNIASNNIALVCSNDVYNLLNHLFNNGICELGFLSIDRIEDVASRQAKTIKEDYDLPKHNEVFMIRPTFRDSHTLSMLLQTRHMSVIRVVCLPEIGEVYPQILSHLLGKNFNVCKYGSNTPYTTNLVELFQCSIHIVPVDGILSMVMSNCYSDFYLHGDPTTAWFFAKALEYLQKKHLGGAILNVVGLGVLSKYVIELLLKNRRDMAANLIVDGIDKVQNEKCFIPLKLLENYQKGIIRDLSNLEKRSKSTKNELDTRVLLCNSPTFKSSIIIDRKVDLITPMCTNFTYEGLLDSVFGVKCNLVNVDTQALDGKVLNPLDLIIDFQKSKQKHSSIKKTVSLSSQLYDEIRWLDFSKVGSYLHEKALRVKKGYEGGGMQTIGEMGEFVKKFKSLQQEHANLSTHINIMGYLSSYVKSERFQLIQNVEDSILQGNVEAGKDDSRLANISKLWTKKTGDPYVAQILDLIFWNTDVRTVLRLVVLLSQTMDGLKQADFNTIKRAIIFQYGFVHLKTIQNFIKCGLIKVNNTGDTLRWQKLCSKFNLLVESEFSSTDCSGIFGGYAPLSIRIAQLINITNECAPLSSEFSFLNAQIVSTKQKSLNPGALDTVGVSTSKSIPTQNVSSNSSEPVENCLLCYIGGITIGEVAAISLLNSLKSKYLVMATDVINSSHLIKM</sequence>
<dbReference type="InterPro" id="IPR036045">
    <property type="entry name" value="Sec1-like_sf"/>
</dbReference>
<evidence type="ECO:0000256" key="1">
    <source>
        <dbReference type="ARBA" id="ARBA00009884"/>
    </source>
</evidence>
<dbReference type="Pfam" id="PF00995">
    <property type="entry name" value="Sec1"/>
    <property type="match status" value="1"/>
</dbReference>
<dbReference type="InterPro" id="IPR043155">
    <property type="entry name" value="VPS33_dom3b"/>
</dbReference>
<dbReference type="InterPro" id="IPR043127">
    <property type="entry name" value="Sec-1-like_dom3a"/>
</dbReference>
<dbReference type="SUPFAM" id="SSF56815">
    <property type="entry name" value="Sec1/munc18-like (SM) proteins"/>
    <property type="match status" value="1"/>
</dbReference>
<name>A0A976QW36_THEOR</name>
<dbReference type="Gene3D" id="1.25.40.850">
    <property type="match status" value="1"/>
</dbReference>
<proteinExistence type="inferred from homology"/>
<gene>
    <name evidence="2" type="ORF">MACK_002932</name>
</gene>